<feature type="chain" id="PRO_5045700821" description="Secreted protein" evidence="1">
    <location>
        <begin position="22"/>
        <end position="141"/>
    </location>
</feature>
<accession>A0ABY6BFZ0</accession>
<name>A0ABY6BFZ0_9GAMM</name>
<dbReference type="Proteomes" id="UP001064632">
    <property type="component" value="Chromosome"/>
</dbReference>
<evidence type="ECO:0000313" key="2">
    <source>
        <dbReference type="EMBL" id="UXI67526.1"/>
    </source>
</evidence>
<dbReference type="RefSeq" id="WP_261694496.1">
    <property type="nucleotide sequence ID" value="NZ_CP104694.1"/>
</dbReference>
<gene>
    <name evidence="2" type="ORF">N4264_22755</name>
</gene>
<evidence type="ECO:0008006" key="4">
    <source>
        <dbReference type="Google" id="ProtNLM"/>
    </source>
</evidence>
<evidence type="ECO:0000313" key="3">
    <source>
        <dbReference type="Proteomes" id="UP001064632"/>
    </source>
</evidence>
<proteinExistence type="predicted"/>
<keyword evidence="1" id="KW-0732">Signal</keyword>
<protein>
    <recommendedName>
        <fullName evidence="4">Secreted protein</fullName>
    </recommendedName>
</protein>
<dbReference type="EMBL" id="CP104694">
    <property type="protein sequence ID" value="UXI67526.1"/>
    <property type="molecule type" value="Genomic_DNA"/>
</dbReference>
<evidence type="ECO:0000256" key="1">
    <source>
        <dbReference type="SAM" id="SignalP"/>
    </source>
</evidence>
<keyword evidence="3" id="KW-1185">Reference proteome</keyword>
<organism evidence="2 3">
    <name type="scientific">Tahibacter amnicola</name>
    <dbReference type="NCBI Taxonomy" id="2976241"/>
    <lineage>
        <taxon>Bacteria</taxon>
        <taxon>Pseudomonadati</taxon>
        <taxon>Pseudomonadota</taxon>
        <taxon>Gammaproteobacteria</taxon>
        <taxon>Lysobacterales</taxon>
        <taxon>Rhodanobacteraceae</taxon>
        <taxon>Tahibacter</taxon>
    </lineage>
</organism>
<feature type="signal peptide" evidence="1">
    <location>
        <begin position="1"/>
        <end position="21"/>
    </location>
</feature>
<sequence length="141" mass="15075">MKVHYALAFALAASIPQLACAAGNGPASPADTAAKVSPPAASGTTSLACYFQKGTDIKYEWGLTSNSEWYQLPGQYQTTTYTKLQKFFSTASTNDITTACNNAQVYYKLVGYTMFAAFAASSGAGSNYPIVINNTELYPQY</sequence>
<reference evidence="2" key="1">
    <citation type="submission" date="2022-09" db="EMBL/GenBank/DDBJ databases">
        <title>Tahibacter sp. nov., isolated from a fresh water.</title>
        <authorList>
            <person name="Baek J.H."/>
            <person name="Lee J.K."/>
            <person name="Kim J.M."/>
            <person name="Jeon C.O."/>
        </authorList>
    </citation>
    <scope>NUCLEOTIDE SEQUENCE</scope>
    <source>
        <strain evidence="2">W38</strain>
    </source>
</reference>